<dbReference type="STRING" id="709839.TSA66_15005"/>
<sequence>MYWSLAGDESERRAAYRELVKAPMDTQLLDVIRNATNKGWVLGQGHFQEKIARLAERRAMPLPKGRPKRTAAG</sequence>
<name>A0A0C1Y3W7_9BURK</name>
<proteinExistence type="predicted"/>
<keyword evidence="2" id="KW-1185">Reference proteome</keyword>
<comment type="caution">
    <text evidence="1">The sequence shown here is derived from an EMBL/GenBank/DDBJ whole genome shotgun (WGS) entry which is preliminary data.</text>
</comment>
<dbReference type="EMBL" id="JWJG01000028">
    <property type="protein sequence ID" value="KIF81808.1"/>
    <property type="molecule type" value="Genomic_DNA"/>
</dbReference>
<protein>
    <recommendedName>
        <fullName evidence="3">Transposase</fullName>
    </recommendedName>
</protein>
<evidence type="ECO:0000313" key="2">
    <source>
        <dbReference type="Proteomes" id="UP000031572"/>
    </source>
</evidence>
<evidence type="ECO:0008006" key="3">
    <source>
        <dbReference type="Google" id="ProtNLM"/>
    </source>
</evidence>
<evidence type="ECO:0000313" key="1">
    <source>
        <dbReference type="EMBL" id="KIF81808.1"/>
    </source>
</evidence>
<reference evidence="1 2" key="1">
    <citation type="submission" date="2014-12" db="EMBL/GenBank/DDBJ databases">
        <title>Denitrispirillum autotrophicum gen. nov., sp. nov., Denitrifying, Facultatively Autotrophic Bacteria Isolated from Rice Paddy Soil.</title>
        <authorList>
            <person name="Ishii S."/>
            <person name="Ashida N."/>
            <person name="Ohno H."/>
            <person name="Otsuka S."/>
            <person name="Yokota A."/>
            <person name="Senoo K."/>
        </authorList>
    </citation>
    <scope>NUCLEOTIDE SEQUENCE [LARGE SCALE GENOMIC DNA]</scope>
    <source>
        <strain evidence="1 2">TSA66</strain>
    </source>
</reference>
<organism evidence="1 2">
    <name type="scientific">Noviherbaspirillum autotrophicum</name>
    <dbReference type="NCBI Taxonomy" id="709839"/>
    <lineage>
        <taxon>Bacteria</taxon>
        <taxon>Pseudomonadati</taxon>
        <taxon>Pseudomonadota</taxon>
        <taxon>Betaproteobacteria</taxon>
        <taxon>Burkholderiales</taxon>
        <taxon>Oxalobacteraceae</taxon>
        <taxon>Noviherbaspirillum</taxon>
    </lineage>
</organism>
<dbReference type="AlphaFoldDB" id="A0A0C1Y3W7"/>
<gene>
    <name evidence="1" type="ORF">TSA66_15005</name>
</gene>
<dbReference type="Proteomes" id="UP000031572">
    <property type="component" value="Unassembled WGS sequence"/>
</dbReference>
<accession>A0A0C1Y3W7</accession>